<keyword evidence="1" id="KW-0812">Transmembrane</keyword>
<dbReference type="EMBL" id="CAXHTA020000005">
    <property type="protein sequence ID" value="CAL5221428.1"/>
    <property type="molecule type" value="Genomic_DNA"/>
</dbReference>
<reference evidence="2 3" key="1">
    <citation type="submission" date="2024-06" db="EMBL/GenBank/DDBJ databases">
        <authorList>
            <person name="Kraege A."/>
            <person name="Thomma B."/>
        </authorList>
    </citation>
    <scope>NUCLEOTIDE SEQUENCE [LARGE SCALE GENOMIC DNA]</scope>
</reference>
<keyword evidence="1" id="KW-1133">Transmembrane helix</keyword>
<evidence type="ECO:0000313" key="3">
    <source>
        <dbReference type="Proteomes" id="UP001497392"/>
    </source>
</evidence>
<accession>A0ABP1FTD5</accession>
<evidence type="ECO:0000313" key="2">
    <source>
        <dbReference type="EMBL" id="CAL5221428.1"/>
    </source>
</evidence>
<keyword evidence="1" id="KW-0472">Membrane</keyword>
<keyword evidence="3" id="KW-1185">Reference proteome</keyword>
<sequence length="174" mass="18676">MIGSVNAQQSAAHPALAARQSCQCQPNFVRPGRARLNRATYRTRAQEGEKQDIKEEIKQDLKEVKGFFTGSSNASRGYTEEDSAGQSNIFAVEPKQYVAGSQRDVGTDNNSPAIIAAGFGIGILVLGLLALRTEKPAATVARAQLVKEVTQYRSLSQLRDQLAVVSAPSLAVES</sequence>
<feature type="transmembrane region" description="Helical" evidence="1">
    <location>
        <begin position="113"/>
        <end position="131"/>
    </location>
</feature>
<proteinExistence type="predicted"/>
<organism evidence="2 3">
    <name type="scientific">Coccomyxa viridis</name>
    <dbReference type="NCBI Taxonomy" id="1274662"/>
    <lineage>
        <taxon>Eukaryota</taxon>
        <taxon>Viridiplantae</taxon>
        <taxon>Chlorophyta</taxon>
        <taxon>core chlorophytes</taxon>
        <taxon>Trebouxiophyceae</taxon>
        <taxon>Trebouxiophyceae incertae sedis</taxon>
        <taxon>Coccomyxaceae</taxon>
        <taxon>Coccomyxa</taxon>
    </lineage>
</organism>
<gene>
    <name evidence="2" type="primary">g3616</name>
    <name evidence="2" type="ORF">VP750_LOCUS3087</name>
</gene>
<protein>
    <submittedName>
        <fullName evidence="2">G3616 protein</fullName>
    </submittedName>
</protein>
<comment type="caution">
    <text evidence="2">The sequence shown here is derived from an EMBL/GenBank/DDBJ whole genome shotgun (WGS) entry which is preliminary data.</text>
</comment>
<dbReference type="Proteomes" id="UP001497392">
    <property type="component" value="Unassembled WGS sequence"/>
</dbReference>
<name>A0ABP1FTD5_9CHLO</name>
<evidence type="ECO:0000256" key="1">
    <source>
        <dbReference type="SAM" id="Phobius"/>
    </source>
</evidence>